<sequence>VIPDPVVAENNVTLSILGLLNKDIVDNGFAIVDFSDIKNTQLGEEGVTPVSPTKAGNAFSVNITFEAPDVLPDPCFIAVFVMDHKGVKGYIAACV</sequence>
<proteinExistence type="predicted"/>
<reference evidence="1" key="1">
    <citation type="submission" date="2021-06" db="EMBL/GenBank/DDBJ databases">
        <authorList>
            <person name="Kallberg Y."/>
            <person name="Tangrot J."/>
            <person name="Rosling A."/>
        </authorList>
    </citation>
    <scope>NUCLEOTIDE SEQUENCE</scope>
    <source>
        <strain evidence="1">IN212</strain>
    </source>
</reference>
<dbReference type="EMBL" id="CAJVPZ010005357">
    <property type="protein sequence ID" value="CAG8560247.1"/>
    <property type="molecule type" value="Genomic_DNA"/>
</dbReference>
<organism evidence="1 2">
    <name type="scientific">Racocetra fulgida</name>
    <dbReference type="NCBI Taxonomy" id="60492"/>
    <lineage>
        <taxon>Eukaryota</taxon>
        <taxon>Fungi</taxon>
        <taxon>Fungi incertae sedis</taxon>
        <taxon>Mucoromycota</taxon>
        <taxon>Glomeromycotina</taxon>
        <taxon>Glomeromycetes</taxon>
        <taxon>Diversisporales</taxon>
        <taxon>Gigasporaceae</taxon>
        <taxon>Racocetra</taxon>
    </lineage>
</organism>
<comment type="caution">
    <text evidence="1">The sequence shown here is derived from an EMBL/GenBank/DDBJ whole genome shotgun (WGS) entry which is preliminary data.</text>
</comment>
<gene>
    <name evidence="1" type="ORF">RFULGI_LOCUS5028</name>
</gene>
<protein>
    <submittedName>
        <fullName evidence="1">2771_t:CDS:1</fullName>
    </submittedName>
</protein>
<dbReference type="Proteomes" id="UP000789396">
    <property type="component" value="Unassembled WGS sequence"/>
</dbReference>
<dbReference type="AlphaFoldDB" id="A0A9N9FW40"/>
<name>A0A9N9FW40_9GLOM</name>
<feature type="non-terminal residue" evidence="1">
    <location>
        <position position="1"/>
    </location>
</feature>
<evidence type="ECO:0000313" key="2">
    <source>
        <dbReference type="Proteomes" id="UP000789396"/>
    </source>
</evidence>
<accession>A0A9N9FW40</accession>
<keyword evidence="2" id="KW-1185">Reference proteome</keyword>
<evidence type="ECO:0000313" key="1">
    <source>
        <dbReference type="EMBL" id="CAG8560247.1"/>
    </source>
</evidence>